<protein>
    <submittedName>
        <fullName evidence="2">Substrate of the Dot/Icm secretion sytem</fullName>
    </submittedName>
</protein>
<keyword evidence="3" id="KW-1185">Reference proteome</keyword>
<dbReference type="KEGG" id="lfa:LFA_1071"/>
<dbReference type="RefSeq" id="WP_045095160.1">
    <property type="nucleotide sequence ID" value="NZ_LN614827.1"/>
</dbReference>
<dbReference type="EMBL" id="LN614827">
    <property type="protein sequence ID" value="CEG56508.1"/>
    <property type="molecule type" value="Genomic_DNA"/>
</dbReference>
<gene>
    <name evidence="2" type="ORF">LFA_1071</name>
</gene>
<sequence>MDTQEHTELGNALRFIGWDELKGNPYISFDEQGTMHLNLQGIAENGLPQHIDLILSAGEVVGMSGDYFGGGETDLKLDLPSKHDFTHNRQSYETDYSCENLGEYLINEPITESEMQKLIESYLKLANPSVQKSEIDTIYAINGANYIPFSSTLNGYVQQLMFALRVKNYGEILNRNLSHFTPWSVRVYILGHSIALKYARMSYELKRLIEDEHYTSNNEEFNTLIATLKQSNELSKDKLQDLVYRYQALALGMELFCFHYYSDHYAAGHGALVGDLREELPARFGLLGGILVNSVHDELNRVTVYTKKPYDPTPDITDPPVEAGGDGDFNSAKNYYNRLACIAGMQESMQDLHNVFLGHDIPKQAKYGGLEKLPDIDVNYRQPQPLFLLGDDNKIYYRTNLSKIRILAPSEFQETYRSPTRHGYTELTNSFMAFILVIMLRVFSYFYEGQLQPLTEGELRRIEFEEALLNPGRKPIPQPPVVETGVQPVPEAEPVSLLHWQEPASKETMFKGLNRNGFLAPKSPPNTPVSALSEEEQEEKTFTSASAAAA</sequence>
<evidence type="ECO:0000313" key="2">
    <source>
        <dbReference type="EMBL" id="CEG56508.1"/>
    </source>
</evidence>
<organism evidence="2 3">
    <name type="scientific">Legionella fallonii LLAP-10</name>
    <dbReference type="NCBI Taxonomy" id="1212491"/>
    <lineage>
        <taxon>Bacteria</taxon>
        <taxon>Pseudomonadati</taxon>
        <taxon>Pseudomonadota</taxon>
        <taxon>Gammaproteobacteria</taxon>
        <taxon>Legionellales</taxon>
        <taxon>Legionellaceae</taxon>
        <taxon>Legionella</taxon>
    </lineage>
</organism>
<dbReference type="AlphaFoldDB" id="A0A098G204"/>
<proteinExistence type="predicted"/>
<reference evidence="3" key="1">
    <citation type="submission" date="2014-09" db="EMBL/GenBank/DDBJ databases">
        <authorList>
            <person name="Gomez-Valero L."/>
        </authorList>
    </citation>
    <scope>NUCLEOTIDE SEQUENCE [LARGE SCALE GENOMIC DNA]</scope>
    <source>
        <strain evidence="3">ATCC700992</strain>
    </source>
</reference>
<feature type="region of interest" description="Disordered" evidence="1">
    <location>
        <begin position="515"/>
        <end position="550"/>
    </location>
</feature>
<name>A0A098G204_9GAMM</name>
<dbReference type="HOGENOM" id="CLU_036883_0_0_6"/>
<accession>A0A098G204</accession>
<evidence type="ECO:0000256" key="1">
    <source>
        <dbReference type="SAM" id="MobiDB-lite"/>
    </source>
</evidence>
<evidence type="ECO:0000313" key="3">
    <source>
        <dbReference type="Proteomes" id="UP000032430"/>
    </source>
</evidence>
<dbReference type="Proteomes" id="UP000032430">
    <property type="component" value="Chromosome I"/>
</dbReference>
<dbReference type="OrthoDB" id="5649123at2"/>